<evidence type="ECO:0000313" key="3">
    <source>
        <dbReference type="Proteomes" id="UP001409585"/>
    </source>
</evidence>
<dbReference type="EMBL" id="BAABLX010000028">
    <property type="protein sequence ID" value="GAA4948805.1"/>
    <property type="molecule type" value="Genomic_DNA"/>
</dbReference>
<organism evidence="2 3">
    <name type="scientific">Halioxenophilus aromaticivorans</name>
    <dbReference type="NCBI Taxonomy" id="1306992"/>
    <lineage>
        <taxon>Bacteria</taxon>
        <taxon>Pseudomonadati</taxon>
        <taxon>Pseudomonadota</taxon>
        <taxon>Gammaproteobacteria</taxon>
        <taxon>Alteromonadales</taxon>
        <taxon>Alteromonadaceae</taxon>
        <taxon>Halioxenophilus</taxon>
    </lineage>
</organism>
<evidence type="ECO:0008006" key="4">
    <source>
        <dbReference type="Google" id="ProtNLM"/>
    </source>
</evidence>
<name>A0AAV3U5F8_9ALTE</name>
<dbReference type="InterPro" id="IPR007475">
    <property type="entry name" value="UbiK"/>
</dbReference>
<dbReference type="Proteomes" id="UP001409585">
    <property type="component" value="Unassembled WGS sequence"/>
</dbReference>
<accession>A0AAV3U5F8</accession>
<reference evidence="3" key="1">
    <citation type="journal article" date="2019" name="Int. J. Syst. Evol. Microbiol.">
        <title>The Global Catalogue of Microorganisms (GCM) 10K type strain sequencing project: providing services to taxonomists for standard genome sequencing and annotation.</title>
        <authorList>
            <consortium name="The Broad Institute Genomics Platform"/>
            <consortium name="The Broad Institute Genome Sequencing Center for Infectious Disease"/>
            <person name="Wu L."/>
            <person name="Ma J."/>
        </authorList>
    </citation>
    <scope>NUCLEOTIDE SEQUENCE [LARGE SCALE GENOMIC DNA]</scope>
    <source>
        <strain evidence="3">JCM 19134</strain>
    </source>
</reference>
<comment type="caution">
    <text evidence="2">The sequence shown here is derived from an EMBL/GenBank/DDBJ whole genome shotgun (WGS) entry which is preliminary data.</text>
</comment>
<evidence type="ECO:0000256" key="1">
    <source>
        <dbReference type="SAM" id="Coils"/>
    </source>
</evidence>
<keyword evidence="1" id="KW-0175">Coiled coil</keyword>
<keyword evidence="3" id="KW-1185">Reference proteome</keyword>
<sequence>MKTPLSTNIAQKLIKRLAQEHNLVTREEFDAQARLLAASEAKIQELENLIDELEKQMPPNQQTAPQ</sequence>
<feature type="coiled-coil region" evidence="1">
    <location>
        <begin position="29"/>
        <end position="56"/>
    </location>
</feature>
<dbReference type="RefSeq" id="WP_345424283.1">
    <property type="nucleotide sequence ID" value="NZ_AP031496.1"/>
</dbReference>
<evidence type="ECO:0000313" key="2">
    <source>
        <dbReference type="EMBL" id="GAA4948805.1"/>
    </source>
</evidence>
<protein>
    <recommendedName>
        <fullName evidence="4">Accessory factor UbiK family protein</fullName>
    </recommendedName>
</protein>
<dbReference type="AlphaFoldDB" id="A0AAV3U5F8"/>
<gene>
    <name evidence="2" type="ORF">GCM10025791_31110</name>
</gene>
<proteinExistence type="predicted"/>
<dbReference type="Pfam" id="PF04380">
    <property type="entry name" value="BMFP"/>
    <property type="match status" value="1"/>
</dbReference>